<evidence type="ECO:0000313" key="1">
    <source>
        <dbReference type="EMBL" id="SFJ03868.1"/>
    </source>
</evidence>
<gene>
    <name evidence="1" type="ORF">SAMN05444682_10789</name>
</gene>
<organism evidence="1 2">
    <name type="scientific">Parapedobacter indicus</name>
    <dbReference type="NCBI Taxonomy" id="1477437"/>
    <lineage>
        <taxon>Bacteria</taxon>
        <taxon>Pseudomonadati</taxon>
        <taxon>Bacteroidota</taxon>
        <taxon>Sphingobacteriia</taxon>
        <taxon>Sphingobacteriales</taxon>
        <taxon>Sphingobacteriaceae</taxon>
        <taxon>Parapedobacter</taxon>
    </lineage>
</organism>
<reference evidence="1 2" key="1">
    <citation type="submission" date="2016-10" db="EMBL/GenBank/DDBJ databases">
        <authorList>
            <person name="de Groot N.N."/>
        </authorList>
    </citation>
    <scope>NUCLEOTIDE SEQUENCE [LARGE SCALE GENOMIC DNA]</scope>
    <source>
        <strain evidence="1 2">RK1</strain>
    </source>
</reference>
<evidence type="ECO:0000313" key="2">
    <source>
        <dbReference type="Proteomes" id="UP000198670"/>
    </source>
</evidence>
<name>A0A1I3N3K8_9SPHI</name>
<sequence length="48" mass="5172">MINLTLTVGISGYGVSAYGDRSARQTNTAPVFIRTPGLCAFGEYLLIY</sequence>
<proteinExistence type="predicted"/>
<dbReference type="STRING" id="1477437.SAMN05444682_10789"/>
<protein>
    <submittedName>
        <fullName evidence="1">Uncharacterized protein</fullName>
    </submittedName>
</protein>
<keyword evidence="2" id="KW-1185">Reference proteome</keyword>
<accession>A0A1I3N3K8</accession>
<dbReference type="Proteomes" id="UP000198670">
    <property type="component" value="Unassembled WGS sequence"/>
</dbReference>
<dbReference type="EMBL" id="FOQO01000007">
    <property type="protein sequence ID" value="SFJ03868.1"/>
    <property type="molecule type" value="Genomic_DNA"/>
</dbReference>
<dbReference type="AlphaFoldDB" id="A0A1I3N3K8"/>